<sequence>MSDMARVLGVRDCLKVLMRTGYEVGGVGSPSALQGSWYDHGPGLMAGGIPNEEAVRLVSELCGEDVDSYGHLLCQSLHLIALLAAHALYAASMRPAAAIRLVRLMAPLMPNSDDLAEMMLFDVANIACEAAAAAAAEDGAVRAAGLNYGEGVADIASPSRAACQPCVPSANRPSDNTGRSPLTGITSARSVLSLGSFGARGTSILSEMLSQTLLGTASGTPYSASTALLLHQVW</sequence>
<gene>
    <name evidence="1" type="ORF">VaNZ11_016906</name>
</gene>
<dbReference type="Proteomes" id="UP001165090">
    <property type="component" value="Unassembled WGS sequence"/>
</dbReference>
<name>A0ABQ5SQ88_9CHLO</name>
<keyword evidence="2" id="KW-1185">Reference proteome</keyword>
<evidence type="ECO:0000313" key="2">
    <source>
        <dbReference type="Proteomes" id="UP001165090"/>
    </source>
</evidence>
<evidence type="ECO:0000313" key="1">
    <source>
        <dbReference type="EMBL" id="GLI71633.1"/>
    </source>
</evidence>
<protein>
    <submittedName>
        <fullName evidence="1">Uncharacterized protein</fullName>
    </submittedName>
</protein>
<comment type="caution">
    <text evidence="1">The sequence shown here is derived from an EMBL/GenBank/DDBJ whole genome shotgun (WGS) entry which is preliminary data.</text>
</comment>
<dbReference type="EMBL" id="BSDZ01000116">
    <property type="protein sequence ID" value="GLI71633.1"/>
    <property type="molecule type" value="Genomic_DNA"/>
</dbReference>
<organism evidence="1 2">
    <name type="scientific">Volvox africanus</name>
    <dbReference type="NCBI Taxonomy" id="51714"/>
    <lineage>
        <taxon>Eukaryota</taxon>
        <taxon>Viridiplantae</taxon>
        <taxon>Chlorophyta</taxon>
        <taxon>core chlorophytes</taxon>
        <taxon>Chlorophyceae</taxon>
        <taxon>CS clade</taxon>
        <taxon>Chlamydomonadales</taxon>
        <taxon>Volvocaceae</taxon>
        <taxon>Volvox</taxon>
    </lineage>
</organism>
<accession>A0ABQ5SQ88</accession>
<reference evidence="1 2" key="1">
    <citation type="journal article" date="2023" name="IScience">
        <title>Expanded male sex-determining region conserved during the evolution of homothallism in the green alga Volvox.</title>
        <authorList>
            <person name="Yamamoto K."/>
            <person name="Matsuzaki R."/>
            <person name="Mahakham W."/>
            <person name="Heman W."/>
            <person name="Sekimoto H."/>
            <person name="Kawachi M."/>
            <person name="Minakuchi Y."/>
            <person name="Toyoda A."/>
            <person name="Nozaki H."/>
        </authorList>
    </citation>
    <scope>NUCLEOTIDE SEQUENCE [LARGE SCALE GENOMIC DNA]</scope>
    <source>
        <strain evidence="1 2">NIES-4468</strain>
    </source>
</reference>
<proteinExistence type="predicted"/>